<gene>
    <name evidence="3" type="ORF">H6G97_23785</name>
</gene>
<keyword evidence="1" id="KW-0472">Membrane</keyword>
<feature type="transmembrane region" description="Helical" evidence="1">
    <location>
        <begin position="67"/>
        <end position="93"/>
    </location>
</feature>
<dbReference type="PANTHER" id="PTHR36109">
    <property type="entry name" value="MEMBRANE PROTEIN-RELATED"/>
    <property type="match status" value="1"/>
</dbReference>
<accession>A0ABR8DVP6</accession>
<dbReference type="Proteomes" id="UP000623440">
    <property type="component" value="Unassembled WGS sequence"/>
</dbReference>
<keyword evidence="1" id="KW-1133">Transmembrane helix</keyword>
<dbReference type="EMBL" id="JACJSI010000058">
    <property type="protein sequence ID" value="MBD2532438.1"/>
    <property type="molecule type" value="Genomic_DNA"/>
</dbReference>
<reference evidence="3 4" key="1">
    <citation type="journal article" date="2020" name="ISME J.">
        <title>Comparative genomics reveals insights into cyanobacterial evolution and habitat adaptation.</title>
        <authorList>
            <person name="Chen M.Y."/>
            <person name="Teng W.K."/>
            <person name="Zhao L."/>
            <person name="Hu C.X."/>
            <person name="Zhou Y.K."/>
            <person name="Han B.P."/>
            <person name="Song L.R."/>
            <person name="Shu W.S."/>
        </authorList>
    </citation>
    <scope>NUCLEOTIDE SEQUENCE [LARGE SCALE GENOMIC DNA]</scope>
    <source>
        <strain evidence="3 4">FACHB-838</strain>
    </source>
</reference>
<evidence type="ECO:0000313" key="3">
    <source>
        <dbReference type="EMBL" id="MBD2532438.1"/>
    </source>
</evidence>
<feature type="domain" description="General stress protein 17M-like" evidence="2">
    <location>
        <begin position="12"/>
        <end position="71"/>
    </location>
</feature>
<dbReference type="InterPro" id="IPR025889">
    <property type="entry name" value="GSP17M-like_dom"/>
</dbReference>
<dbReference type="RefSeq" id="WP_190943066.1">
    <property type="nucleotide sequence ID" value="NZ_JACJSI010000058.1"/>
</dbReference>
<protein>
    <recommendedName>
        <fullName evidence="2">General stress protein 17M-like domain-containing protein</fullName>
    </recommendedName>
</protein>
<evidence type="ECO:0000313" key="4">
    <source>
        <dbReference type="Proteomes" id="UP000623440"/>
    </source>
</evidence>
<dbReference type="Pfam" id="PF11181">
    <property type="entry name" value="YflT"/>
    <property type="match status" value="1"/>
</dbReference>
<dbReference type="PANTHER" id="PTHR36109:SF2">
    <property type="entry name" value="MEMBRANE PROTEIN"/>
    <property type="match status" value="1"/>
</dbReference>
<evidence type="ECO:0000256" key="1">
    <source>
        <dbReference type="SAM" id="Phobius"/>
    </source>
</evidence>
<feature type="transmembrane region" description="Helical" evidence="1">
    <location>
        <begin position="99"/>
        <end position="132"/>
    </location>
</feature>
<keyword evidence="4" id="KW-1185">Reference proteome</keyword>
<evidence type="ECO:0000259" key="2">
    <source>
        <dbReference type="Pfam" id="PF11181"/>
    </source>
</evidence>
<organism evidence="3 4">
    <name type="scientific">Nostoc flagelliforme FACHB-838</name>
    <dbReference type="NCBI Taxonomy" id="2692904"/>
    <lineage>
        <taxon>Bacteria</taxon>
        <taxon>Bacillati</taxon>
        <taxon>Cyanobacteriota</taxon>
        <taxon>Cyanophyceae</taxon>
        <taxon>Nostocales</taxon>
        <taxon>Nostocaceae</taxon>
        <taxon>Nostoc</taxon>
    </lineage>
</organism>
<dbReference type="InterPro" id="IPR052948">
    <property type="entry name" value="Low_temp-induced_all0457"/>
</dbReference>
<comment type="caution">
    <text evidence="3">The sequence shown here is derived from an EMBL/GenBank/DDBJ whole genome shotgun (WGS) entry which is preliminary data.</text>
</comment>
<sequence>MVLSQSQRQRAVGVFTHRRDAEQALHELRDSGLAMEKVSVVVHNVDRNHEIADNEVKERTDDKADEGATVGGLSGGAVGGLTGLLVGLGTLAIPGVGPIMLAGAAATALVTTLVGASIGAATGTFAGALVGWGMSSDQARTYNERVESGHYLIIVDCTSLEIDKVEAILQRWGIEEFGIYEHFSSEHETTNYLTTTTSATTTIPNKSGMMTKYAINYFNHIDNAEAAINDMRAAGFPVSQISLISKSFPQLVGSTDVVLSDRFDAMRLGIADEWVRFYNEQIEQGNYILIVSGTDNDLEPVSLILGKYGVQECQIYDPMLIRS</sequence>
<name>A0ABR8DVP6_9NOSO</name>
<keyword evidence="1" id="KW-0812">Transmembrane</keyword>
<proteinExistence type="predicted"/>